<feature type="domain" description="Sigma-54 factor interaction" evidence="6">
    <location>
        <begin position="336"/>
        <end position="567"/>
    </location>
</feature>
<evidence type="ECO:0000313" key="9">
    <source>
        <dbReference type="Proteomes" id="UP000601171"/>
    </source>
</evidence>
<dbReference type="InterPro" id="IPR003593">
    <property type="entry name" value="AAA+_ATPase"/>
</dbReference>
<dbReference type="Gene3D" id="1.10.10.10">
    <property type="entry name" value="Winged helix-like DNA-binding domain superfamily/Winged helix DNA-binding domain"/>
    <property type="match status" value="1"/>
</dbReference>
<keyword evidence="3" id="KW-0805">Transcription regulation</keyword>
<dbReference type="InterPro" id="IPR002078">
    <property type="entry name" value="Sigma_54_int"/>
</dbReference>
<dbReference type="PROSITE" id="PS00676">
    <property type="entry name" value="SIGMA54_INTERACT_2"/>
    <property type="match status" value="1"/>
</dbReference>
<dbReference type="InterPro" id="IPR036388">
    <property type="entry name" value="WH-like_DNA-bd_sf"/>
</dbReference>
<keyword evidence="5" id="KW-0804">Transcription</keyword>
<dbReference type="Gene3D" id="3.30.450.20">
    <property type="entry name" value="PAS domain"/>
    <property type="match status" value="1"/>
</dbReference>
<dbReference type="Gene3D" id="1.10.8.60">
    <property type="match status" value="1"/>
</dbReference>
<gene>
    <name evidence="8" type="ORF">H8707_07955</name>
</gene>
<protein>
    <submittedName>
        <fullName evidence="8">Sigma 54-interacting transcriptional regulator</fullName>
    </submittedName>
</protein>
<dbReference type="InterPro" id="IPR027417">
    <property type="entry name" value="P-loop_NTPase"/>
</dbReference>
<keyword evidence="4" id="KW-0238">DNA-binding</keyword>
<dbReference type="PANTHER" id="PTHR32071">
    <property type="entry name" value="TRANSCRIPTIONAL REGULATORY PROTEIN"/>
    <property type="match status" value="1"/>
</dbReference>
<dbReference type="InterPro" id="IPR058031">
    <property type="entry name" value="AAA_lid_NorR"/>
</dbReference>
<dbReference type="PROSITE" id="PS50112">
    <property type="entry name" value="PAS"/>
    <property type="match status" value="1"/>
</dbReference>
<evidence type="ECO:0000256" key="3">
    <source>
        <dbReference type="ARBA" id="ARBA00023015"/>
    </source>
</evidence>
<keyword evidence="2" id="KW-0067">ATP-binding</keyword>
<keyword evidence="9" id="KW-1185">Reference proteome</keyword>
<evidence type="ECO:0000259" key="6">
    <source>
        <dbReference type="PROSITE" id="PS50045"/>
    </source>
</evidence>
<dbReference type="FunFam" id="3.40.50.300:FF:000006">
    <property type="entry name" value="DNA-binding transcriptional regulator NtrC"/>
    <property type="match status" value="1"/>
</dbReference>
<dbReference type="SMART" id="SM00382">
    <property type="entry name" value="AAA"/>
    <property type="match status" value="1"/>
</dbReference>
<dbReference type="CDD" id="cd00009">
    <property type="entry name" value="AAA"/>
    <property type="match status" value="1"/>
</dbReference>
<dbReference type="PROSITE" id="PS00688">
    <property type="entry name" value="SIGMA54_INTERACT_3"/>
    <property type="match status" value="1"/>
</dbReference>
<dbReference type="GO" id="GO:0006355">
    <property type="term" value="P:regulation of DNA-templated transcription"/>
    <property type="evidence" value="ECO:0007669"/>
    <property type="project" value="InterPro"/>
</dbReference>
<sequence>MERLIVLSPGKTTAINLAIQCRNIFGKYIKVEPYCFSDDLDFDISSSLVVLSSPSIINDRIQVLIDKGLDYIIGRRVIHHKHIQELLDLPRASEVLLVNDREETTYQAIAQLKALGVNYIKYYPYYPGVDSYPKLDIAVTVGEPRLLPYEAKKIIDIGTRQLDITTLADIAKRLGLIEVLGDNLSSHYLNEIIGLLNQINDDAKEMKIIGNRLNTVANCLPKAILYVRNNGNIIVSNKVMYDLLGAGEKDIIGKNIKDVLPNLSISDDKDNDKDEIVSIGGNTLFVTSNVIEGRDSEDGIIYTFEKSEEIEKNEHIIRRLTTRKAIRTDHYTFKDIIYEANSMEELIKRAKIFANTDSTILIQGENGTGKELFAQAIHSASKRASEPFVPVNFAAMPTNLIESELFGYEGGSFTGAIRSGKRGLFEEAHGGTIFLDEIGDASLDFQCTLLRVIQERQIRRIGGTKEIPINVRIIAATNKDLVREINKGNFRSDLYYRLNVLPLRMPSLRERKSDILILSNHFLSMYSKGKITDINQFINKDAIKALYDYDWPGNIRQLENAMEYLYIIGSEEGMKLNITHLPEYVLNNSINPNKSLIQEVLGDEMIWILNKLMNSNGCGRRHLSELAEKENIKLTESQIRSLLNTAKSLGLVTSTAGRNGTVLTEKGHIAASSSNN</sequence>
<accession>A0A926EV30</accession>
<dbReference type="InterPro" id="IPR025943">
    <property type="entry name" value="Sigma_54_int_dom_ATP-bd_2"/>
</dbReference>
<dbReference type="RefSeq" id="WP_262429622.1">
    <property type="nucleotide sequence ID" value="NZ_JACRTG010000018.1"/>
</dbReference>
<dbReference type="Pfam" id="PF00158">
    <property type="entry name" value="Sigma54_activat"/>
    <property type="match status" value="1"/>
</dbReference>
<feature type="domain" description="PAS" evidence="7">
    <location>
        <begin position="209"/>
        <end position="260"/>
    </location>
</feature>
<dbReference type="InterPro" id="IPR025944">
    <property type="entry name" value="Sigma_54_int_dom_CS"/>
</dbReference>
<name>A0A926EV30_9FIRM</name>
<dbReference type="InterPro" id="IPR000014">
    <property type="entry name" value="PAS"/>
</dbReference>
<evidence type="ECO:0000259" key="7">
    <source>
        <dbReference type="PROSITE" id="PS50112"/>
    </source>
</evidence>
<dbReference type="EMBL" id="JACRTG010000018">
    <property type="protein sequence ID" value="MBC8588171.1"/>
    <property type="molecule type" value="Genomic_DNA"/>
</dbReference>
<dbReference type="Gene3D" id="3.40.50.300">
    <property type="entry name" value="P-loop containing nucleotide triphosphate hydrolases"/>
    <property type="match status" value="1"/>
</dbReference>
<dbReference type="SUPFAM" id="SSF52540">
    <property type="entry name" value="P-loop containing nucleoside triphosphate hydrolases"/>
    <property type="match status" value="1"/>
</dbReference>
<dbReference type="SUPFAM" id="SSF55785">
    <property type="entry name" value="PYP-like sensor domain (PAS domain)"/>
    <property type="match status" value="1"/>
</dbReference>
<reference evidence="8" key="1">
    <citation type="submission" date="2020-08" db="EMBL/GenBank/DDBJ databases">
        <title>Genome public.</title>
        <authorList>
            <person name="Liu C."/>
            <person name="Sun Q."/>
        </authorList>
    </citation>
    <scope>NUCLEOTIDE SEQUENCE</scope>
    <source>
        <strain evidence="8">BX21</strain>
    </source>
</reference>
<evidence type="ECO:0000256" key="5">
    <source>
        <dbReference type="ARBA" id="ARBA00023163"/>
    </source>
</evidence>
<dbReference type="Pfam" id="PF25601">
    <property type="entry name" value="AAA_lid_14"/>
    <property type="match status" value="1"/>
</dbReference>
<evidence type="ECO:0000313" key="8">
    <source>
        <dbReference type="EMBL" id="MBC8588171.1"/>
    </source>
</evidence>
<dbReference type="GO" id="GO:0003677">
    <property type="term" value="F:DNA binding"/>
    <property type="evidence" value="ECO:0007669"/>
    <property type="project" value="UniProtKB-KW"/>
</dbReference>
<evidence type="ECO:0000256" key="2">
    <source>
        <dbReference type="ARBA" id="ARBA00022840"/>
    </source>
</evidence>
<dbReference type="Proteomes" id="UP000601171">
    <property type="component" value="Unassembled WGS sequence"/>
</dbReference>
<evidence type="ECO:0000256" key="1">
    <source>
        <dbReference type="ARBA" id="ARBA00022741"/>
    </source>
</evidence>
<organism evidence="8 9">
    <name type="scientific">Paratissierella segnis</name>
    <dbReference type="NCBI Taxonomy" id="2763679"/>
    <lineage>
        <taxon>Bacteria</taxon>
        <taxon>Bacillati</taxon>
        <taxon>Bacillota</taxon>
        <taxon>Tissierellia</taxon>
        <taxon>Tissierellales</taxon>
        <taxon>Tissierellaceae</taxon>
        <taxon>Paratissierella</taxon>
    </lineage>
</organism>
<dbReference type="PROSITE" id="PS50045">
    <property type="entry name" value="SIGMA54_INTERACT_4"/>
    <property type="match status" value="1"/>
</dbReference>
<dbReference type="GO" id="GO:0005524">
    <property type="term" value="F:ATP binding"/>
    <property type="evidence" value="ECO:0007669"/>
    <property type="project" value="UniProtKB-KW"/>
</dbReference>
<dbReference type="AlphaFoldDB" id="A0A926EV30"/>
<comment type="caution">
    <text evidence="8">The sequence shown here is derived from an EMBL/GenBank/DDBJ whole genome shotgun (WGS) entry which is preliminary data.</text>
</comment>
<proteinExistence type="predicted"/>
<evidence type="ECO:0000256" key="4">
    <source>
        <dbReference type="ARBA" id="ARBA00023125"/>
    </source>
</evidence>
<keyword evidence="1" id="KW-0547">Nucleotide-binding</keyword>
<dbReference type="InterPro" id="IPR035965">
    <property type="entry name" value="PAS-like_dom_sf"/>
</dbReference>